<dbReference type="GO" id="GO:0046491">
    <property type="term" value="P:L-methylmalonyl-CoA metabolic process"/>
    <property type="evidence" value="ECO:0007669"/>
    <property type="project" value="TreeGrafter"/>
</dbReference>
<dbReference type="PANTHER" id="PTHR43048:SF3">
    <property type="entry name" value="METHYLMALONYL-COA EPIMERASE, MITOCHONDRIAL"/>
    <property type="match status" value="1"/>
</dbReference>
<name>A0A6J7D578_9ZZZZ</name>
<dbReference type="AlphaFoldDB" id="A0A6J7D578"/>
<reference evidence="3" key="1">
    <citation type="submission" date="2020-05" db="EMBL/GenBank/DDBJ databases">
        <authorList>
            <person name="Chiriac C."/>
            <person name="Salcher M."/>
            <person name="Ghai R."/>
            <person name="Kavagutti S V."/>
        </authorList>
    </citation>
    <scope>NUCLEOTIDE SEQUENCE</scope>
</reference>
<keyword evidence="1" id="KW-0479">Metal-binding</keyword>
<gene>
    <name evidence="3" type="ORF">UFOPK3401_00420</name>
</gene>
<dbReference type="GO" id="GO:0004493">
    <property type="term" value="F:methylmalonyl-CoA epimerase activity"/>
    <property type="evidence" value="ECO:0007669"/>
    <property type="project" value="TreeGrafter"/>
</dbReference>
<dbReference type="Pfam" id="PF00903">
    <property type="entry name" value="Glyoxalase"/>
    <property type="match status" value="1"/>
</dbReference>
<dbReference type="InterPro" id="IPR029068">
    <property type="entry name" value="Glyas_Bleomycin-R_OHBP_Dase"/>
</dbReference>
<proteinExistence type="predicted"/>
<accession>A0A6J7D578</accession>
<sequence>MPITGLNHVGLSTPDMARTLAFYRDGLGFSEIVSFSWEAGTPGADAGLGLKDTAAEISVLIAGNAYLEVLHFKNPVPIYFDQPPTLNRQGISHIGLSVREIPTAVELITSLGGGVIDQSTQTSQLVTDPDGNIIELHVDSAHDPLNYQALRTVVPAVSTGKPNAFTSPSRSVVTGLSFAGVTAVNAQELMDFYQVAGIHSTHSHQWSSPAEAQRAGQVALGSGGSHVLDLSNAYLEILEPARANVLGKPASARIIEYGFNHLCFDVADIASTHADLSAVGMRCFADWTNMPGGTSAMGYALDPAGNPIELLQHLSASSLMWPGHLSI</sequence>
<feature type="domain" description="VOC" evidence="2">
    <location>
        <begin position="5"/>
        <end position="139"/>
    </location>
</feature>
<dbReference type="Gene3D" id="3.10.180.10">
    <property type="entry name" value="2,3-Dihydroxybiphenyl 1,2-Dioxygenase, domain 1"/>
    <property type="match status" value="2"/>
</dbReference>
<protein>
    <submittedName>
        <fullName evidence="3">Unannotated protein</fullName>
    </submittedName>
</protein>
<organism evidence="3">
    <name type="scientific">freshwater metagenome</name>
    <dbReference type="NCBI Taxonomy" id="449393"/>
    <lineage>
        <taxon>unclassified sequences</taxon>
        <taxon>metagenomes</taxon>
        <taxon>ecological metagenomes</taxon>
    </lineage>
</organism>
<dbReference type="InterPro" id="IPR004360">
    <property type="entry name" value="Glyas_Fos-R_dOase_dom"/>
</dbReference>
<evidence type="ECO:0000256" key="1">
    <source>
        <dbReference type="ARBA" id="ARBA00022723"/>
    </source>
</evidence>
<dbReference type="InterPro" id="IPR051785">
    <property type="entry name" value="MMCE/EMCE_epimerase"/>
</dbReference>
<dbReference type="PANTHER" id="PTHR43048">
    <property type="entry name" value="METHYLMALONYL-COA EPIMERASE"/>
    <property type="match status" value="1"/>
</dbReference>
<evidence type="ECO:0000313" key="3">
    <source>
        <dbReference type="EMBL" id="CAB4864134.1"/>
    </source>
</evidence>
<dbReference type="InterPro" id="IPR037523">
    <property type="entry name" value="VOC_core"/>
</dbReference>
<dbReference type="SUPFAM" id="SSF54593">
    <property type="entry name" value="Glyoxalase/Bleomycin resistance protein/Dihydroxybiphenyl dioxygenase"/>
    <property type="match status" value="2"/>
</dbReference>
<dbReference type="GO" id="GO:0046872">
    <property type="term" value="F:metal ion binding"/>
    <property type="evidence" value="ECO:0007669"/>
    <property type="project" value="UniProtKB-KW"/>
</dbReference>
<evidence type="ECO:0000259" key="2">
    <source>
        <dbReference type="PROSITE" id="PS51819"/>
    </source>
</evidence>
<dbReference type="EMBL" id="CAFBLM010000012">
    <property type="protein sequence ID" value="CAB4864134.1"/>
    <property type="molecule type" value="Genomic_DNA"/>
</dbReference>
<dbReference type="PROSITE" id="PS51819">
    <property type="entry name" value="VOC"/>
    <property type="match status" value="1"/>
</dbReference>